<evidence type="ECO:0000313" key="4">
    <source>
        <dbReference type="EMBL" id="KYB26694.1"/>
    </source>
</evidence>
<gene>
    <name evidence="4" type="primary">AUGUSTUS-3.0.2_33614</name>
    <name evidence="4" type="ORF">TcasGA2_TC033614</name>
</gene>
<keyword evidence="5" id="KW-1185">Reference proteome</keyword>
<dbReference type="Pfam" id="PF25087">
    <property type="entry name" value="GMPPB_C"/>
    <property type="match status" value="1"/>
</dbReference>
<dbReference type="InterPro" id="IPR050486">
    <property type="entry name" value="Mannose-1P_guanyltransferase"/>
</dbReference>
<dbReference type="InParanoid" id="A0A139WFJ8"/>
<dbReference type="Gene3D" id="3.90.550.10">
    <property type="entry name" value="Spore Coat Polysaccharide Biosynthesis Protein SpsA, Chain A"/>
    <property type="match status" value="1"/>
</dbReference>
<dbReference type="SUPFAM" id="SSF53448">
    <property type="entry name" value="Nucleotide-diphospho-sugar transferases"/>
    <property type="match status" value="1"/>
</dbReference>
<evidence type="ECO:0000256" key="1">
    <source>
        <dbReference type="ARBA" id="ARBA00007274"/>
    </source>
</evidence>
<organism evidence="4 5">
    <name type="scientific">Tribolium castaneum</name>
    <name type="common">Red flour beetle</name>
    <dbReference type="NCBI Taxonomy" id="7070"/>
    <lineage>
        <taxon>Eukaryota</taxon>
        <taxon>Metazoa</taxon>
        <taxon>Ecdysozoa</taxon>
        <taxon>Arthropoda</taxon>
        <taxon>Hexapoda</taxon>
        <taxon>Insecta</taxon>
        <taxon>Pterygota</taxon>
        <taxon>Neoptera</taxon>
        <taxon>Endopterygota</taxon>
        <taxon>Coleoptera</taxon>
        <taxon>Polyphaga</taxon>
        <taxon>Cucujiformia</taxon>
        <taxon>Tenebrionidae</taxon>
        <taxon>Tenebrionidae incertae sedis</taxon>
        <taxon>Tribolium</taxon>
    </lineage>
</organism>
<dbReference type="STRING" id="7070.A0A139WFJ8"/>
<dbReference type="AlphaFoldDB" id="A0A139WFJ8"/>
<comment type="similarity">
    <text evidence="1">Belongs to the transferase hexapeptide repeat family.</text>
</comment>
<dbReference type="Proteomes" id="UP000007266">
    <property type="component" value="Linkage group 7"/>
</dbReference>
<dbReference type="Gene3D" id="2.160.10.10">
    <property type="entry name" value="Hexapeptide repeat proteins"/>
    <property type="match status" value="1"/>
</dbReference>
<reference evidence="4 5" key="2">
    <citation type="journal article" date="2010" name="Nucleic Acids Res.">
        <title>BeetleBase in 2010: revisions to provide comprehensive genomic information for Tribolium castaneum.</title>
        <authorList>
            <person name="Kim H.S."/>
            <person name="Murphy T."/>
            <person name="Xia J."/>
            <person name="Caragea D."/>
            <person name="Park Y."/>
            <person name="Beeman R.W."/>
            <person name="Lorenzen M.D."/>
            <person name="Butcher S."/>
            <person name="Manak J.R."/>
            <person name="Brown S.J."/>
        </authorList>
    </citation>
    <scope>GENOME REANNOTATION</scope>
    <source>
        <strain evidence="4 5">Georgia GA2</strain>
    </source>
</reference>
<dbReference type="InterPro" id="IPR029044">
    <property type="entry name" value="Nucleotide-diphossugar_trans"/>
</dbReference>
<dbReference type="PANTHER" id="PTHR22572">
    <property type="entry name" value="SUGAR-1-PHOSPHATE GUANYL TRANSFERASE"/>
    <property type="match status" value="1"/>
</dbReference>
<dbReference type="InterPro" id="IPR018357">
    <property type="entry name" value="Hexapep_transf_CS"/>
</dbReference>
<proteinExistence type="inferred from homology"/>
<dbReference type="OMA" id="MPVPNWW"/>
<dbReference type="KEGG" id="tca:656561"/>
<dbReference type="InterPro" id="IPR056729">
    <property type="entry name" value="GMPPB_C"/>
</dbReference>
<dbReference type="InterPro" id="IPR005835">
    <property type="entry name" value="NTP_transferase_dom"/>
</dbReference>
<dbReference type="EMBL" id="KQ971352">
    <property type="protein sequence ID" value="KYB26694.1"/>
    <property type="molecule type" value="Genomic_DNA"/>
</dbReference>
<dbReference type="GO" id="GO:0005737">
    <property type="term" value="C:cytoplasm"/>
    <property type="evidence" value="ECO:0000318"/>
    <property type="project" value="GO_Central"/>
</dbReference>
<evidence type="ECO:0000313" key="5">
    <source>
        <dbReference type="Proteomes" id="UP000007266"/>
    </source>
</evidence>
<dbReference type="CDD" id="cd06428">
    <property type="entry name" value="M1P_guanylylT_A_like_N"/>
    <property type="match status" value="1"/>
</dbReference>
<reference evidence="4 5" key="1">
    <citation type="journal article" date="2008" name="Nature">
        <title>The genome of the model beetle and pest Tribolium castaneum.</title>
        <authorList>
            <consortium name="Tribolium Genome Sequencing Consortium"/>
            <person name="Richards S."/>
            <person name="Gibbs R.A."/>
            <person name="Weinstock G.M."/>
            <person name="Brown S.J."/>
            <person name="Denell R."/>
            <person name="Beeman R.W."/>
            <person name="Gibbs R."/>
            <person name="Beeman R.W."/>
            <person name="Brown S.J."/>
            <person name="Bucher G."/>
            <person name="Friedrich M."/>
            <person name="Grimmelikhuijzen C.J."/>
            <person name="Klingler M."/>
            <person name="Lorenzen M."/>
            <person name="Richards S."/>
            <person name="Roth S."/>
            <person name="Schroder R."/>
            <person name="Tautz D."/>
            <person name="Zdobnov E.M."/>
            <person name="Muzny D."/>
            <person name="Gibbs R.A."/>
            <person name="Weinstock G.M."/>
            <person name="Attaway T."/>
            <person name="Bell S."/>
            <person name="Buhay C.J."/>
            <person name="Chandrabose M.N."/>
            <person name="Chavez D."/>
            <person name="Clerk-Blankenburg K.P."/>
            <person name="Cree A."/>
            <person name="Dao M."/>
            <person name="Davis C."/>
            <person name="Chacko J."/>
            <person name="Dinh H."/>
            <person name="Dugan-Rocha S."/>
            <person name="Fowler G."/>
            <person name="Garner T.T."/>
            <person name="Garnes J."/>
            <person name="Gnirke A."/>
            <person name="Hawes A."/>
            <person name="Hernandez J."/>
            <person name="Hines S."/>
            <person name="Holder M."/>
            <person name="Hume J."/>
            <person name="Jhangiani S.N."/>
            <person name="Joshi V."/>
            <person name="Khan Z.M."/>
            <person name="Jackson L."/>
            <person name="Kovar C."/>
            <person name="Kowis A."/>
            <person name="Lee S."/>
            <person name="Lewis L.R."/>
            <person name="Margolis J."/>
            <person name="Morgan M."/>
            <person name="Nazareth L.V."/>
            <person name="Nguyen N."/>
            <person name="Okwuonu G."/>
            <person name="Parker D."/>
            <person name="Richards S."/>
            <person name="Ruiz S.J."/>
            <person name="Santibanez J."/>
            <person name="Savard J."/>
            <person name="Scherer S.E."/>
            <person name="Schneider B."/>
            <person name="Sodergren E."/>
            <person name="Tautz D."/>
            <person name="Vattahil S."/>
            <person name="Villasana D."/>
            <person name="White C.S."/>
            <person name="Wright R."/>
            <person name="Park Y."/>
            <person name="Beeman R.W."/>
            <person name="Lord J."/>
            <person name="Oppert B."/>
            <person name="Lorenzen M."/>
            <person name="Brown S."/>
            <person name="Wang L."/>
            <person name="Savard J."/>
            <person name="Tautz D."/>
            <person name="Richards S."/>
            <person name="Weinstock G."/>
            <person name="Gibbs R.A."/>
            <person name="Liu Y."/>
            <person name="Worley K."/>
            <person name="Weinstock G."/>
            <person name="Elsik C.G."/>
            <person name="Reese J.T."/>
            <person name="Elhaik E."/>
            <person name="Landan G."/>
            <person name="Graur D."/>
            <person name="Arensburger P."/>
            <person name="Atkinson P."/>
            <person name="Beeman R.W."/>
            <person name="Beidler J."/>
            <person name="Brown S.J."/>
            <person name="Demuth J.P."/>
            <person name="Drury D.W."/>
            <person name="Du Y.Z."/>
            <person name="Fujiwara H."/>
            <person name="Lorenzen M."/>
            <person name="Maselli V."/>
            <person name="Osanai M."/>
            <person name="Park Y."/>
            <person name="Robertson H.M."/>
            <person name="Tu Z."/>
            <person name="Wang J.J."/>
            <person name="Wang S."/>
            <person name="Richards S."/>
            <person name="Song H."/>
            <person name="Zhang L."/>
            <person name="Sodergren E."/>
            <person name="Werner D."/>
            <person name="Stanke M."/>
            <person name="Morgenstern B."/>
            <person name="Solovyev V."/>
            <person name="Kosarev P."/>
            <person name="Brown G."/>
            <person name="Chen H.C."/>
            <person name="Ermolaeva O."/>
            <person name="Hlavina W."/>
            <person name="Kapustin Y."/>
            <person name="Kiryutin B."/>
            <person name="Kitts P."/>
            <person name="Maglott D."/>
            <person name="Pruitt K."/>
            <person name="Sapojnikov V."/>
            <person name="Souvorov A."/>
            <person name="Mackey A.J."/>
            <person name="Waterhouse R.M."/>
            <person name="Wyder S."/>
            <person name="Zdobnov E.M."/>
            <person name="Zdobnov E.M."/>
            <person name="Wyder S."/>
            <person name="Kriventseva E.V."/>
            <person name="Kadowaki T."/>
            <person name="Bork P."/>
            <person name="Aranda M."/>
            <person name="Bao R."/>
            <person name="Beermann A."/>
            <person name="Berns N."/>
            <person name="Bolognesi R."/>
            <person name="Bonneton F."/>
            <person name="Bopp D."/>
            <person name="Brown S.J."/>
            <person name="Bucher G."/>
            <person name="Butts T."/>
            <person name="Chaumot A."/>
            <person name="Denell R.E."/>
            <person name="Ferrier D.E."/>
            <person name="Friedrich M."/>
            <person name="Gordon C.M."/>
            <person name="Jindra M."/>
            <person name="Klingler M."/>
            <person name="Lan Q."/>
            <person name="Lattorff H.M."/>
            <person name="Laudet V."/>
            <person name="von Levetsow C."/>
            <person name="Liu Z."/>
            <person name="Lutz R."/>
            <person name="Lynch J.A."/>
            <person name="da Fonseca R.N."/>
            <person name="Posnien N."/>
            <person name="Reuter R."/>
            <person name="Roth S."/>
            <person name="Savard J."/>
            <person name="Schinko J.B."/>
            <person name="Schmitt C."/>
            <person name="Schoppmeier M."/>
            <person name="Schroder R."/>
            <person name="Shippy T.D."/>
            <person name="Simonnet F."/>
            <person name="Marques-Souza H."/>
            <person name="Tautz D."/>
            <person name="Tomoyasu Y."/>
            <person name="Trauner J."/>
            <person name="Van der Zee M."/>
            <person name="Vervoort M."/>
            <person name="Wittkopp N."/>
            <person name="Wimmer E.A."/>
            <person name="Yang X."/>
            <person name="Jones A.K."/>
            <person name="Sattelle D.B."/>
            <person name="Ebert P.R."/>
            <person name="Nelson D."/>
            <person name="Scott J.G."/>
            <person name="Beeman R.W."/>
            <person name="Muthukrishnan S."/>
            <person name="Kramer K.J."/>
            <person name="Arakane Y."/>
            <person name="Beeman R.W."/>
            <person name="Zhu Q."/>
            <person name="Hogenkamp D."/>
            <person name="Dixit R."/>
            <person name="Oppert B."/>
            <person name="Jiang H."/>
            <person name="Zou Z."/>
            <person name="Marshall J."/>
            <person name="Elpidina E."/>
            <person name="Vinokurov K."/>
            <person name="Oppert C."/>
            <person name="Zou Z."/>
            <person name="Evans J."/>
            <person name="Lu Z."/>
            <person name="Zhao P."/>
            <person name="Sumathipala N."/>
            <person name="Altincicek B."/>
            <person name="Vilcinskas A."/>
            <person name="Williams M."/>
            <person name="Hultmark D."/>
            <person name="Hetru C."/>
            <person name="Jiang H."/>
            <person name="Grimmelikhuijzen C.J."/>
            <person name="Hauser F."/>
            <person name="Cazzamali G."/>
            <person name="Williamson M."/>
            <person name="Park Y."/>
            <person name="Li B."/>
            <person name="Tanaka Y."/>
            <person name="Predel R."/>
            <person name="Neupert S."/>
            <person name="Schachtner J."/>
            <person name="Verleyen P."/>
            <person name="Raible F."/>
            <person name="Bork P."/>
            <person name="Friedrich M."/>
            <person name="Walden K.K."/>
            <person name="Robertson H.M."/>
            <person name="Angeli S."/>
            <person name="Foret S."/>
            <person name="Bucher G."/>
            <person name="Schuetz S."/>
            <person name="Maleszka R."/>
            <person name="Wimmer E.A."/>
            <person name="Beeman R.W."/>
            <person name="Lorenzen M."/>
            <person name="Tomoyasu Y."/>
            <person name="Miller S.C."/>
            <person name="Grossmann D."/>
            <person name="Bucher G."/>
        </authorList>
    </citation>
    <scope>NUCLEOTIDE SEQUENCE [LARGE SCALE GENOMIC DNA]</scope>
    <source>
        <strain evidence="4 5">Georgia GA2</strain>
    </source>
</reference>
<protein>
    <submittedName>
        <fullName evidence="4">Mannose-1-phosphate guanyltransferase beta-like Protein</fullName>
    </submittedName>
</protein>
<evidence type="ECO:0000259" key="2">
    <source>
        <dbReference type="Pfam" id="PF00483"/>
    </source>
</evidence>
<dbReference type="Pfam" id="PF00483">
    <property type="entry name" value="NTP_transferase"/>
    <property type="match status" value="1"/>
</dbReference>
<dbReference type="PROSITE" id="PS00101">
    <property type="entry name" value="HEXAPEP_TRANSFERASES"/>
    <property type="match status" value="1"/>
</dbReference>
<dbReference type="FunCoup" id="A0A139WFJ8">
    <property type="interactions" value="468"/>
</dbReference>
<dbReference type="GO" id="GO:0016740">
    <property type="term" value="F:transferase activity"/>
    <property type="evidence" value="ECO:0007669"/>
    <property type="project" value="InterPro"/>
</dbReference>
<accession>A0A139WFJ8</accession>
<evidence type="ECO:0000259" key="3">
    <source>
        <dbReference type="Pfam" id="PF25087"/>
    </source>
</evidence>
<feature type="domain" description="Nucleotidyl transferase" evidence="2">
    <location>
        <begin position="3"/>
        <end position="201"/>
    </location>
</feature>
<sequence>MLKAVILIGGPQKGTRFRPLSLDIPKPLFPVAGLPVIQHHIEACVAVPELKEILLIGFYPAALIQQFVNDLQHKYNITIKYLQEFTALGTAGGLYHFRDQIRYGNPDAFFVMNGDVCADFPLVELYQFHKNLNNSLVTIMGTEATRQQSLHYGCIVLNKNTHEVSHYVEKPSSYVSTLINCGIYVFSLDIFTTIGDVFIAKQQDTSRETGFIQLEQEILAPLAGTGKVFALQVNKWWSQLKTAGSAIYANRHYLELYKSKHPERLRQPHSGGDGCTIYPDVHIDPTAQIHGSAVIGPNVSIGSGVVIGPGVRIRESIILADAVINDRSLILHSIIGRNSRIGTWARVEGTPSDPDPNKAFAKMENPPLFNNDGRLNPSITILGCFVSVPSETILLNSIVLPNKELSRSIKNEIIL</sequence>
<name>A0A139WFJ8_TRICA</name>
<feature type="domain" description="Mannose-1-phosphate guanyltransferase C-terminal" evidence="3">
    <location>
        <begin position="278"/>
        <end position="413"/>
    </location>
</feature>
<dbReference type="OrthoDB" id="285674at2759"/>